<keyword evidence="1" id="KW-1133">Transmembrane helix</keyword>
<accession>A0A067LY61</accession>
<keyword evidence="3" id="KW-1185">Reference proteome</keyword>
<evidence type="ECO:0000256" key="1">
    <source>
        <dbReference type="SAM" id="Phobius"/>
    </source>
</evidence>
<dbReference type="InParanoid" id="A0A067LY61"/>
<keyword evidence="1" id="KW-0472">Membrane</keyword>
<name>A0A067LY61_BOTB1</name>
<dbReference type="AlphaFoldDB" id="A0A067LY61"/>
<organism evidence="2 3">
    <name type="scientific">Botryobasidium botryosum (strain FD-172 SS1)</name>
    <dbReference type="NCBI Taxonomy" id="930990"/>
    <lineage>
        <taxon>Eukaryota</taxon>
        <taxon>Fungi</taxon>
        <taxon>Dikarya</taxon>
        <taxon>Basidiomycota</taxon>
        <taxon>Agaricomycotina</taxon>
        <taxon>Agaricomycetes</taxon>
        <taxon>Cantharellales</taxon>
        <taxon>Botryobasidiaceae</taxon>
        <taxon>Botryobasidium</taxon>
    </lineage>
</organism>
<dbReference type="Proteomes" id="UP000027195">
    <property type="component" value="Unassembled WGS sequence"/>
</dbReference>
<dbReference type="EMBL" id="KL198094">
    <property type="protein sequence ID" value="KDQ08184.1"/>
    <property type="molecule type" value="Genomic_DNA"/>
</dbReference>
<dbReference type="OrthoDB" id="3269725at2759"/>
<dbReference type="HOGENOM" id="CLU_517763_0_0_1"/>
<evidence type="ECO:0000313" key="2">
    <source>
        <dbReference type="EMBL" id="KDQ08184.1"/>
    </source>
</evidence>
<gene>
    <name evidence="2" type="ORF">BOTBODRAFT_180089</name>
</gene>
<keyword evidence="1" id="KW-0812">Transmembrane</keyword>
<proteinExistence type="predicted"/>
<protein>
    <submittedName>
        <fullName evidence="2">Uncharacterized protein</fullName>
    </submittedName>
</protein>
<reference evidence="3" key="1">
    <citation type="journal article" date="2014" name="Proc. Natl. Acad. Sci. U.S.A.">
        <title>Extensive sampling of basidiomycete genomes demonstrates inadequacy of the white-rot/brown-rot paradigm for wood decay fungi.</title>
        <authorList>
            <person name="Riley R."/>
            <person name="Salamov A.A."/>
            <person name="Brown D.W."/>
            <person name="Nagy L.G."/>
            <person name="Floudas D."/>
            <person name="Held B.W."/>
            <person name="Levasseur A."/>
            <person name="Lombard V."/>
            <person name="Morin E."/>
            <person name="Otillar R."/>
            <person name="Lindquist E.A."/>
            <person name="Sun H."/>
            <person name="LaButti K.M."/>
            <person name="Schmutz J."/>
            <person name="Jabbour D."/>
            <person name="Luo H."/>
            <person name="Baker S.E."/>
            <person name="Pisabarro A.G."/>
            <person name="Walton J.D."/>
            <person name="Blanchette R.A."/>
            <person name="Henrissat B."/>
            <person name="Martin F."/>
            <person name="Cullen D."/>
            <person name="Hibbett D.S."/>
            <person name="Grigoriev I.V."/>
        </authorList>
    </citation>
    <scope>NUCLEOTIDE SEQUENCE [LARGE SCALE GENOMIC DNA]</scope>
    <source>
        <strain evidence="3">FD-172 SS1</strain>
    </source>
</reference>
<sequence>MPRFLILRCELPQEYKGAATSLSARFSVQEPQYGGDDEDMDEAQTHETQGNQVYYYPPTSAPAQGSQFIPPSALALFFWGLIEFLWGVNATVAAVTFALIGIAASFFAFTTVSPLFSSRCPYESPLSPVLRKIFMRVGYYCRGAWLFFLEGKIRFLGAPGDLHDAWVQYRATRAAFEDERHACFSKSALHLAERVDIEQSADYVEAEAIAWLIDSSPADVDIQDALRASEQVMVTRSTLSALKGTGVAFVAARHLANFLARPHISDTDAVIAGASARICALLYDPASISIFTRPHSRFNQNTTLHLRQHPNVNVACYVTCALIRILCPARDNPREAKLIQCLCRELEGLLARPPVAWQRAHNFERRALALAFDTLNACMTLAAVDFVVNDETVRRAVALFDLKDNPRGVHLAVVILRSHPRDLYRAVITTLILHHEKSTPGFPKMPNSMSDAEVSQLVVHLLSHFAQGSLQDPEVYNTVLKILRSIPESIKDQRNALRWMDDGICPVLAHPLSLAKADGAVLSMSE</sequence>
<evidence type="ECO:0000313" key="3">
    <source>
        <dbReference type="Proteomes" id="UP000027195"/>
    </source>
</evidence>
<feature type="transmembrane region" description="Helical" evidence="1">
    <location>
        <begin position="93"/>
        <end position="116"/>
    </location>
</feature>